<protein>
    <submittedName>
        <fullName evidence="1">Uncharacterized protein</fullName>
    </submittedName>
</protein>
<organism evidence="1 2">
    <name type="scientific">Bradyrhizobium jicamae</name>
    <dbReference type="NCBI Taxonomy" id="280332"/>
    <lineage>
        <taxon>Bacteria</taxon>
        <taxon>Pseudomonadati</taxon>
        <taxon>Pseudomonadota</taxon>
        <taxon>Alphaproteobacteria</taxon>
        <taxon>Hyphomicrobiales</taxon>
        <taxon>Nitrobacteraceae</taxon>
        <taxon>Bradyrhizobium</taxon>
    </lineage>
</organism>
<sequence length="221" mass="23792">MKTKFQYSESDWADIRPFVASDLQASVRRALQVAGSRYLLSAADPGPTQSADRRKIVEGRGRIAKRAQALLDALELVDIGPIDLGLGRDAALIGLDEALSRAIIKRAAVEELAVFRRSLRVMIEWSGADQMSFFPKNSSAHKPAKTWLVAKCLSIWKGQLGHNVPAGGGSADGKMSRFVRVSCNPILGELKDGISDGEAAKKLIKAAISSHADMLAPKGEN</sequence>
<dbReference type="EMBL" id="JAFCJH010000017">
    <property type="protein sequence ID" value="MBR0797310.1"/>
    <property type="molecule type" value="Genomic_DNA"/>
</dbReference>
<keyword evidence="2" id="KW-1185">Reference proteome</keyword>
<accession>A0ABS5FKK2</accession>
<reference evidence="2" key="1">
    <citation type="journal article" date="2021" name="ISME J.">
        <title>Evolutionary origin and ecological implication of a unique nif island in free-living Bradyrhizobium lineages.</title>
        <authorList>
            <person name="Tao J."/>
        </authorList>
    </citation>
    <scope>NUCLEOTIDE SEQUENCE [LARGE SCALE GENOMIC DNA]</scope>
    <source>
        <strain evidence="2">SZCCT0434</strain>
    </source>
</reference>
<evidence type="ECO:0000313" key="1">
    <source>
        <dbReference type="EMBL" id="MBR0797310.1"/>
    </source>
</evidence>
<proteinExistence type="predicted"/>
<dbReference type="Proteomes" id="UP001315278">
    <property type="component" value="Unassembled WGS sequence"/>
</dbReference>
<comment type="caution">
    <text evidence="1">The sequence shown here is derived from an EMBL/GenBank/DDBJ whole genome shotgun (WGS) entry which is preliminary data.</text>
</comment>
<name>A0ABS5FKK2_9BRAD</name>
<dbReference type="RefSeq" id="WP_212493247.1">
    <property type="nucleotide sequence ID" value="NZ_JAFCJH010000017.1"/>
</dbReference>
<gene>
    <name evidence="1" type="ORF">JQ615_18130</name>
</gene>
<evidence type="ECO:0000313" key="2">
    <source>
        <dbReference type="Proteomes" id="UP001315278"/>
    </source>
</evidence>